<dbReference type="GO" id="GO:0005886">
    <property type="term" value="C:plasma membrane"/>
    <property type="evidence" value="ECO:0007669"/>
    <property type="project" value="UniProtKB-SubCell"/>
</dbReference>
<keyword evidence="3" id="KW-1003">Cell membrane</keyword>
<evidence type="ECO:0000259" key="13">
    <source>
        <dbReference type="PROSITE" id="PS50262"/>
    </source>
</evidence>
<keyword evidence="10" id="KW-0807">Transducer</keyword>
<dbReference type="PRINTS" id="PR00245">
    <property type="entry name" value="OLFACTORYR"/>
</dbReference>
<dbReference type="Gene3D" id="1.20.1070.10">
    <property type="entry name" value="Rhodopsin 7-helix transmembrane proteins"/>
    <property type="match status" value="1"/>
</dbReference>
<evidence type="ECO:0000256" key="12">
    <source>
        <dbReference type="SAM" id="SignalP"/>
    </source>
</evidence>
<feature type="domain" description="G-protein coupled receptors family 1 profile" evidence="13">
    <location>
        <begin position="1"/>
        <end position="190"/>
    </location>
</feature>
<evidence type="ECO:0000256" key="11">
    <source>
        <dbReference type="SAM" id="Phobius"/>
    </source>
</evidence>
<evidence type="ECO:0000256" key="5">
    <source>
        <dbReference type="ARBA" id="ARBA00022725"/>
    </source>
</evidence>
<evidence type="ECO:0000256" key="7">
    <source>
        <dbReference type="ARBA" id="ARBA00023040"/>
    </source>
</evidence>
<sequence length="190" mass="20881">MYLFLSHLSFVDVCSSAVIGPKMLTDILVEKKFISFFRCVAQIWLFGPFVVTECFLLASVAYERYMAICKPLLCTLMCVCVQLVVGPYAAMGLKSTMIHITFTFHLPCCGPNITNHFFCDLPVLSLACADTQVSKCLLFILTGALGVLNGVITLVSYVYVGIAILRIRSADGRRKAFSTCSSHLTPVSIL</sequence>
<evidence type="ECO:0000256" key="2">
    <source>
        <dbReference type="ARBA" id="ARBA00004651"/>
    </source>
</evidence>
<evidence type="ECO:0000256" key="8">
    <source>
        <dbReference type="ARBA" id="ARBA00023136"/>
    </source>
</evidence>
<keyword evidence="6 11" id="KW-1133">Transmembrane helix</keyword>
<dbReference type="GO" id="GO:0004930">
    <property type="term" value="F:G protein-coupled receptor activity"/>
    <property type="evidence" value="ECO:0007669"/>
    <property type="project" value="UniProtKB-KW"/>
</dbReference>
<dbReference type="InterPro" id="IPR050516">
    <property type="entry name" value="Olfactory_GPCR"/>
</dbReference>
<gene>
    <name evidence="14" type="ORF">Cadr_000014505</name>
</gene>
<accession>A0A5N4DPJ8</accession>
<dbReference type="InterPro" id="IPR000725">
    <property type="entry name" value="Olfact_rcpt"/>
</dbReference>
<name>A0A5N4DPJ8_CAMDR</name>
<reference evidence="14 15" key="1">
    <citation type="journal article" date="2019" name="Mol. Ecol. Resour.">
        <title>Improving Illumina assemblies with Hi-C and long reads: an example with the North African dromedary.</title>
        <authorList>
            <person name="Elbers J.P."/>
            <person name="Rogers M.F."/>
            <person name="Perelman P.L."/>
            <person name="Proskuryakova A.A."/>
            <person name="Serdyukova N.A."/>
            <person name="Johnson W.E."/>
            <person name="Horin P."/>
            <person name="Corander J."/>
            <person name="Murphy D."/>
            <person name="Burger P.A."/>
        </authorList>
    </citation>
    <scope>NUCLEOTIDE SEQUENCE [LARGE SCALE GENOMIC DNA]</scope>
    <source>
        <strain evidence="14">Drom800</strain>
        <tissue evidence="14">Blood</tissue>
    </source>
</reference>
<keyword evidence="12" id="KW-0732">Signal</keyword>
<keyword evidence="4 11" id="KW-0812">Transmembrane</keyword>
<evidence type="ECO:0000313" key="14">
    <source>
        <dbReference type="EMBL" id="KAB1273009.1"/>
    </source>
</evidence>
<keyword evidence="5" id="KW-0552">Olfaction</keyword>
<evidence type="ECO:0000256" key="10">
    <source>
        <dbReference type="ARBA" id="ARBA00023224"/>
    </source>
</evidence>
<dbReference type="InterPro" id="IPR017452">
    <property type="entry name" value="GPCR_Rhodpsn_7TM"/>
</dbReference>
<dbReference type="PROSITE" id="PS00237">
    <property type="entry name" value="G_PROTEIN_RECEP_F1_1"/>
    <property type="match status" value="1"/>
</dbReference>
<dbReference type="Proteomes" id="UP000299084">
    <property type="component" value="Unassembled WGS sequence"/>
</dbReference>
<keyword evidence="9 14" id="KW-0675">Receptor</keyword>
<evidence type="ECO:0000256" key="9">
    <source>
        <dbReference type="ARBA" id="ARBA00023170"/>
    </source>
</evidence>
<keyword evidence="8 11" id="KW-0472">Membrane</keyword>
<dbReference type="PROSITE" id="PS50262">
    <property type="entry name" value="G_PROTEIN_RECEP_F1_2"/>
    <property type="match status" value="1"/>
</dbReference>
<comment type="caution">
    <text evidence="14">The sequence shown here is derived from an EMBL/GenBank/DDBJ whole genome shotgun (WGS) entry which is preliminary data.</text>
</comment>
<dbReference type="EMBL" id="JWIN03000010">
    <property type="protein sequence ID" value="KAB1273009.1"/>
    <property type="molecule type" value="Genomic_DNA"/>
</dbReference>
<evidence type="ECO:0000256" key="4">
    <source>
        <dbReference type="ARBA" id="ARBA00022692"/>
    </source>
</evidence>
<proteinExistence type="predicted"/>
<dbReference type="SUPFAM" id="SSF81321">
    <property type="entry name" value="Family A G protein-coupled receptor-like"/>
    <property type="match status" value="1"/>
</dbReference>
<dbReference type="AlphaFoldDB" id="A0A5N4DPJ8"/>
<dbReference type="InterPro" id="IPR000276">
    <property type="entry name" value="GPCR_Rhodpsn"/>
</dbReference>
<dbReference type="Pfam" id="PF13853">
    <property type="entry name" value="7tm_4"/>
    <property type="match status" value="1"/>
</dbReference>
<protein>
    <submittedName>
        <fullName evidence="14">Olfactory receptor 1002</fullName>
    </submittedName>
</protein>
<evidence type="ECO:0000313" key="15">
    <source>
        <dbReference type="Proteomes" id="UP000299084"/>
    </source>
</evidence>
<comment type="subcellular location">
    <subcellularLocation>
        <location evidence="2">Cell membrane</location>
        <topology evidence="2">Multi-pass membrane protein</topology>
    </subcellularLocation>
</comment>
<feature type="signal peptide" evidence="12">
    <location>
        <begin position="1"/>
        <end position="16"/>
    </location>
</feature>
<feature type="transmembrane region" description="Helical" evidence="11">
    <location>
        <begin position="72"/>
        <end position="90"/>
    </location>
</feature>
<evidence type="ECO:0000256" key="1">
    <source>
        <dbReference type="ARBA" id="ARBA00003929"/>
    </source>
</evidence>
<dbReference type="PANTHER" id="PTHR26452">
    <property type="entry name" value="OLFACTORY RECEPTOR"/>
    <property type="match status" value="1"/>
</dbReference>
<feature type="transmembrane region" description="Helical" evidence="11">
    <location>
        <begin position="139"/>
        <end position="165"/>
    </location>
</feature>
<keyword evidence="7" id="KW-0297">G-protein coupled receptor</keyword>
<dbReference type="GO" id="GO:0004984">
    <property type="term" value="F:olfactory receptor activity"/>
    <property type="evidence" value="ECO:0007669"/>
    <property type="project" value="InterPro"/>
</dbReference>
<organism evidence="14 15">
    <name type="scientific">Camelus dromedarius</name>
    <name type="common">Dromedary</name>
    <name type="synonym">Arabian camel</name>
    <dbReference type="NCBI Taxonomy" id="9838"/>
    <lineage>
        <taxon>Eukaryota</taxon>
        <taxon>Metazoa</taxon>
        <taxon>Chordata</taxon>
        <taxon>Craniata</taxon>
        <taxon>Vertebrata</taxon>
        <taxon>Euteleostomi</taxon>
        <taxon>Mammalia</taxon>
        <taxon>Eutheria</taxon>
        <taxon>Laurasiatheria</taxon>
        <taxon>Artiodactyla</taxon>
        <taxon>Tylopoda</taxon>
        <taxon>Camelidae</taxon>
        <taxon>Camelus</taxon>
    </lineage>
</organism>
<feature type="transmembrane region" description="Helical" evidence="11">
    <location>
        <begin position="40"/>
        <end position="60"/>
    </location>
</feature>
<feature type="chain" id="PRO_5024431125" evidence="12">
    <location>
        <begin position="17"/>
        <end position="190"/>
    </location>
</feature>
<evidence type="ECO:0000256" key="6">
    <source>
        <dbReference type="ARBA" id="ARBA00022989"/>
    </source>
</evidence>
<comment type="function">
    <text evidence="1">Putative odorant or sperm cell receptor.</text>
</comment>
<keyword evidence="15" id="KW-1185">Reference proteome</keyword>
<evidence type="ECO:0000256" key="3">
    <source>
        <dbReference type="ARBA" id="ARBA00022475"/>
    </source>
</evidence>
<keyword evidence="5" id="KW-0716">Sensory transduction</keyword>